<evidence type="ECO:0000313" key="9">
    <source>
        <dbReference type="EMBL" id="VCU51188.1"/>
    </source>
</evidence>
<dbReference type="RefSeq" id="WP_003414720.1">
    <property type="nucleotide sequence ID" value="NZ_AP018033.1"/>
</dbReference>
<dbReference type="EMBL" id="CNGE01000039">
    <property type="protein sequence ID" value="CKR68002.1"/>
    <property type="molecule type" value="Genomic_DNA"/>
</dbReference>
<dbReference type="EMBL" id="COPH01000015">
    <property type="protein sequence ID" value="CLW24282.1"/>
    <property type="molecule type" value="Genomic_DNA"/>
</dbReference>
<dbReference type="SUPFAM" id="SSF56601">
    <property type="entry name" value="beta-lactamase/transpeptidase-like"/>
    <property type="match status" value="1"/>
</dbReference>
<reference evidence="10 11" key="1">
    <citation type="submission" date="2015-03" db="EMBL/GenBank/DDBJ databases">
        <authorList>
            <consortium name="Pathogen Informatics"/>
        </authorList>
    </citation>
    <scope>NUCLEOTIDE SEQUENCE [LARGE SCALE GENOMIC DNA]</scope>
    <source>
        <strain evidence="4 13">Bir 172</strain>
        <strain evidence="6 10">G09801536</strain>
        <strain evidence="2 12">G09901357</strain>
        <strain evidence="3 11">H09601792</strain>
    </source>
</reference>
<protein>
    <submittedName>
        <fullName evidence="2">Alanine rich lipoprotein LppW</fullName>
    </submittedName>
</protein>
<dbReference type="GO" id="GO:0046677">
    <property type="term" value="P:response to antibiotic"/>
    <property type="evidence" value="ECO:0007669"/>
    <property type="project" value="InterPro"/>
</dbReference>
<keyword evidence="2" id="KW-0449">Lipoprotein</keyword>
<evidence type="ECO:0000313" key="12">
    <source>
        <dbReference type="Proteomes" id="UP000048289"/>
    </source>
</evidence>
<dbReference type="InterPro" id="IPR000871">
    <property type="entry name" value="Beta-lactam_class-A"/>
</dbReference>
<dbReference type="EMBL" id="CSAD01000011">
    <property type="protein sequence ID" value="COU69971.1"/>
    <property type="molecule type" value="Genomic_DNA"/>
</dbReference>
<evidence type="ECO:0000313" key="13">
    <source>
        <dbReference type="Proteomes" id="UP000048948"/>
    </source>
</evidence>
<feature type="chain" id="PRO_5044363526" evidence="1">
    <location>
        <begin position="22"/>
        <end position="314"/>
    </location>
</feature>
<dbReference type="Proteomes" id="UP000300237">
    <property type="component" value="Chromosome"/>
</dbReference>
<evidence type="ECO:0000313" key="17">
    <source>
        <dbReference type="Proteomes" id="UP000300237"/>
    </source>
</evidence>
<dbReference type="EMBL" id="LR027516">
    <property type="protein sequence ID" value="VCU51188.1"/>
    <property type="molecule type" value="Genomic_DNA"/>
</dbReference>
<dbReference type="Gene3D" id="3.40.710.10">
    <property type="entry name" value="DD-peptidase/beta-lactamase superfamily"/>
    <property type="match status" value="1"/>
</dbReference>
<sequence>MRARPLTLLTALAAVTLVVVAGCEARVEAEAYSAADRISSRPQARPQPQPVELLLRAITPPRAPAASPNVGFGELPTRVRQATDEAAAMGATLSVAVLDRATGQLVSNGNTQIIATASVAKLFIADDLLLAEAEGKVTLSPEDHHALDVMLQSSDDGAAERFWSQDGGNAVVTQVARRYGLRSTAPPSDGRWWNTISSAPDLIRYYDMLLDGSGGLPLDRAAVIIADLAQSTPTGIDGYPQRFGIPDGLYAEPVAVKQGWMCCIGSSWMHLSTGVIGPERRYIMVIESLQPADDATARATITQAVRTMFPNGRI</sequence>
<evidence type="ECO:0000313" key="2">
    <source>
        <dbReference type="EMBL" id="CFE39447.1"/>
    </source>
</evidence>
<dbReference type="AlphaFoldDB" id="A0A045JFI2"/>
<dbReference type="GeneID" id="45426892"/>
<evidence type="ECO:0000313" key="14">
    <source>
        <dbReference type="Proteomes" id="UP000050139"/>
    </source>
</evidence>
<dbReference type="Proteomes" id="UP000189452">
    <property type="component" value="Chromosome"/>
</dbReference>
<dbReference type="Proteomes" id="UP000048289">
    <property type="component" value="Unassembled WGS sequence"/>
</dbReference>
<evidence type="ECO:0000313" key="10">
    <source>
        <dbReference type="Proteomes" id="UP000045842"/>
    </source>
</evidence>
<dbReference type="Proteomes" id="UP000046947">
    <property type="component" value="Unassembled WGS sequence"/>
</dbReference>
<evidence type="ECO:0000313" key="7">
    <source>
        <dbReference type="EMBL" id="OMH60848.1"/>
    </source>
</evidence>
<keyword evidence="1" id="KW-0732">Signal</keyword>
<dbReference type="Proteomes" id="UP000048948">
    <property type="component" value="Unassembled WGS sequence"/>
</dbReference>
<name>A0A045JFI2_MYCTX</name>
<dbReference type="PANTHER" id="PTHR35333:SF3">
    <property type="entry name" value="BETA-LACTAMASE-TYPE TRANSPEPTIDASE FOLD CONTAINING PROTEIN"/>
    <property type="match status" value="1"/>
</dbReference>
<dbReference type="EMBL" id="CFOE01000204">
    <property type="protein sequence ID" value="CFE39447.1"/>
    <property type="molecule type" value="Genomic_DNA"/>
</dbReference>
<reference evidence="7 15" key="3">
    <citation type="submission" date="2016-04" db="EMBL/GenBank/DDBJ databases">
        <authorList>
            <person name="Bigi M."/>
            <person name="Bigi F."/>
            <person name="Soria M.A."/>
        </authorList>
    </citation>
    <scope>NUCLEOTIDE SEQUENCE [LARGE SCALE GENOMIC DNA]</scope>
    <source>
        <strain evidence="7 15">6548</strain>
    </source>
</reference>
<reference evidence="8" key="6">
    <citation type="submission" date="2018-07" db="EMBL/GenBank/DDBJ databases">
        <authorList>
            <person name="Shah S."/>
            <person name="Brown T."/>
            <person name="Auld S."/>
            <person name="Bratton K."/>
            <person name="Narechania A."/>
            <person name="Mathema B."/>
            <person name="Gandhi N."/>
        </authorList>
    </citation>
    <scope>NUCLEOTIDE SEQUENCE</scope>
    <source>
        <strain evidence="8">32301_S10</strain>
    </source>
</reference>
<reference evidence="7 15" key="5">
    <citation type="submission" date="2017-02" db="EMBL/GenBank/DDBJ databases">
        <title>Protein polymorphisms may explain contrasting epidemiological fitness of two variants of a multidrug-resistant Mycobacterium tuberculosis strain.</title>
        <authorList>
            <person name="Bigi M.M."/>
            <person name="Lopez B."/>
            <person name="Blanco F.C."/>
            <person name="Sasiain M.C."/>
            <person name="De La Barrera S."/>
            <person name="Ritacco V."/>
            <person name="Bigi F."/>
            <person name="Soria M.A."/>
        </authorList>
    </citation>
    <scope>NUCLEOTIDE SEQUENCE [LARGE SCALE GENOMIC DNA]</scope>
    <source>
        <strain evidence="7 15">6548</strain>
    </source>
</reference>
<dbReference type="Proteomes" id="UP000256381">
    <property type="component" value="Unassembled WGS sequence"/>
</dbReference>
<evidence type="ECO:0000313" key="15">
    <source>
        <dbReference type="Proteomes" id="UP000189452"/>
    </source>
</evidence>
<evidence type="ECO:0000313" key="11">
    <source>
        <dbReference type="Proteomes" id="UP000046947"/>
    </source>
</evidence>
<dbReference type="Proteomes" id="UP000045842">
    <property type="component" value="Unassembled WGS sequence"/>
</dbReference>
<dbReference type="EMBL" id="QTBD01000233">
    <property type="protein sequence ID" value="REQ47919.1"/>
    <property type="molecule type" value="Genomic_DNA"/>
</dbReference>
<reference evidence="8 16" key="4">
    <citation type="journal article" date="2017" name="N. Engl. J. Med.">
        <title>Transmission of Extensively Drug-Resistant Tuberculosis in South Africa.</title>
        <authorList>
            <person name="Shah N.S."/>
            <person name="Auld S.C."/>
            <person name="Brust J.C."/>
            <person name="Mathema B."/>
            <person name="Ismail N."/>
            <person name="Moodley P."/>
            <person name="Mlisana K."/>
            <person name="Allana S."/>
            <person name="Campbell A."/>
            <person name="Mthiyane T."/>
            <person name="Morris N."/>
            <person name="Mpangase P."/>
            <person name="van der Meulen H."/>
            <person name="Omar S.V."/>
            <person name="Brown T.S."/>
            <person name="Narechania A."/>
            <person name="Shaskina E."/>
            <person name="Kapwata T."/>
            <person name="Kreiswirth B."/>
            <person name="Gandhi N.R."/>
        </authorList>
    </citation>
    <scope>NUCLEOTIDE SEQUENCE [LARGE SCALE GENOMIC DNA]</scope>
    <source>
        <strain evidence="8 16">32301_S10</strain>
    </source>
</reference>
<dbReference type="GO" id="GO:0030655">
    <property type="term" value="P:beta-lactam antibiotic catabolic process"/>
    <property type="evidence" value="ECO:0007669"/>
    <property type="project" value="InterPro"/>
</dbReference>
<dbReference type="PROSITE" id="PS51257">
    <property type="entry name" value="PROKAR_LIPOPROTEIN"/>
    <property type="match status" value="1"/>
</dbReference>
<proteinExistence type="predicted"/>
<dbReference type="PANTHER" id="PTHR35333">
    <property type="entry name" value="BETA-LACTAMASE"/>
    <property type="match status" value="1"/>
</dbReference>
<organism evidence="7 15">
    <name type="scientific">Mycobacterium tuberculosis</name>
    <dbReference type="NCBI Taxonomy" id="1773"/>
    <lineage>
        <taxon>Bacteria</taxon>
        <taxon>Bacillati</taxon>
        <taxon>Actinomycetota</taxon>
        <taxon>Actinomycetes</taxon>
        <taxon>Mycobacteriales</taxon>
        <taxon>Mycobacteriaceae</taxon>
        <taxon>Mycobacterium</taxon>
        <taxon>Mycobacterium tuberculosis complex</taxon>
    </lineage>
</organism>
<gene>
    <name evidence="7" type="ORF">A4S10_03033</name>
    <name evidence="9" type="ORF">DKC2_3090</name>
    <name evidence="8" type="ORF">DSJ38_20725</name>
    <name evidence="6" type="ORF">ERS007679_00185</name>
    <name evidence="2" type="ORF">ERS007681_01827</name>
    <name evidence="3" type="ORF">ERS007688_00352</name>
    <name evidence="4" type="ORF">ERS027646_00404</name>
    <name evidence="5" type="ORF">ERS094118_02179</name>
</gene>
<accession>A0A045JFI2</accession>
<dbReference type="EMBL" id="CFOH01000030">
    <property type="protein sequence ID" value="CFE46707.1"/>
    <property type="molecule type" value="Genomic_DNA"/>
</dbReference>
<reference evidence="9 17" key="7">
    <citation type="submission" date="2018-08" db="EMBL/GenBank/DDBJ databases">
        <authorList>
            <person name="Fokvardsen B D."/>
            <person name="Norman A."/>
        </authorList>
    </citation>
    <scope>NUCLEOTIDE SEQUENCE [LARGE SCALE GENOMIC DNA]</scope>
    <source>
        <strain evidence="9 17">DKC2</strain>
    </source>
</reference>
<dbReference type="OMA" id="GRWFNTI"/>
<evidence type="ECO:0000313" key="3">
    <source>
        <dbReference type="EMBL" id="CFE46707.1"/>
    </source>
</evidence>
<evidence type="ECO:0000313" key="4">
    <source>
        <dbReference type="EMBL" id="CKR68002.1"/>
    </source>
</evidence>
<evidence type="ECO:0000313" key="5">
    <source>
        <dbReference type="EMBL" id="CLW24282.1"/>
    </source>
</evidence>
<dbReference type="EMBL" id="LWDQ01000001">
    <property type="protein sequence ID" value="OMH60848.1"/>
    <property type="molecule type" value="Genomic_DNA"/>
</dbReference>
<dbReference type="GO" id="GO:0008800">
    <property type="term" value="F:beta-lactamase activity"/>
    <property type="evidence" value="ECO:0007669"/>
    <property type="project" value="InterPro"/>
</dbReference>
<evidence type="ECO:0000313" key="16">
    <source>
        <dbReference type="Proteomes" id="UP000256381"/>
    </source>
</evidence>
<dbReference type="SMR" id="A0A045JFI2"/>
<evidence type="ECO:0000313" key="8">
    <source>
        <dbReference type="EMBL" id="REQ47919.1"/>
    </source>
</evidence>
<dbReference type="Proteomes" id="UP000050139">
    <property type="component" value="Unassembled WGS sequence"/>
</dbReference>
<dbReference type="InterPro" id="IPR012338">
    <property type="entry name" value="Beta-lactam/transpept-like"/>
</dbReference>
<evidence type="ECO:0000256" key="1">
    <source>
        <dbReference type="SAM" id="SignalP"/>
    </source>
</evidence>
<reference evidence="5 14" key="2">
    <citation type="submission" date="2015-03" db="EMBL/GenBank/DDBJ databases">
        <authorList>
            <consortium name="Pathogen Informatics"/>
            <person name="Murphy D."/>
        </authorList>
    </citation>
    <scope>NUCLEOTIDE SEQUENCE [LARGE SCALE GENOMIC DNA]</scope>
    <source>
        <strain evidence="5 14">0268S</strain>
    </source>
</reference>
<feature type="signal peptide" evidence="1">
    <location>
        <begin position="1"/>
        <end position="21"/>
    </location>
</feature>
<evidence type="ECO:0000313" key="6">
    <source>
        <dbReference type="EMBL" id="COU69971.1"/>
    </source>
</evidence>